<accession>B4IMM3</accession>
<proteinExistence type="predicted"/>
<sequence length="58" mass="6955">MAGNIVKWWKHKILGGYKQFSGKRKPSVLNLFSEFPDSWQQIWKRWMLMLSWAETAGR</sequence>
<dbReference type="HOGENOM" id="CLU_2981280_0_0_1"/>
<reference evidence="1 2" key="1">
    <citation type="journal article" date="2007" name="Nature">
        <title>Evolution of genes and genomes on the Drosophila phylogeny.</title>
        <authorList>
            <consortium name="Drosophila 12 Genomes Consortium"/>
            <person name="Clark A.G."/>
            <person name="Eisen M.B."/>
            <person name="Smith D.R."/>
            <person name="Bergman C.M."/>
            <person name="Oliver B."/>
            <person name="Markow T.A."/>
            <person name="Kaufman T.C."/>
            <person name="Kellis M."/>
            <person name="Gelbart W."/>
            <person name="Iyer V.N."/>
            <person name="Pollard D.A."/>
            <person name="Sackton T.B."/>
            <person name="Larracuente A.M."/>
            <person name="Singh N.D."/>
            <person name="Abad J.P."/>
            <person name="Abt D.N."/>
            <person name="Adryan B."/>
            <person name="Aguade M."/>
            <person name="Akashi H."/>
            <person name="Anderson W.W."/>
            <person name="Aquadro C.F."/>
            <person name="Ardell D.H."/>
            <person name="Arguello R."/>
            <person name="Artieri C.G."/>
            <person name="Barbash D.A."/>
            <person name="Barker D."/>
            <person name="Barsanti P."/>
            <person name="Batterham P."/>
            <person name="Batzoglou S."/>
            <person name="Begun D."/>
            <person name="Bhutkar A."/>
            <person name="Blanco E."/>
            <person name="Bosak S.A."/>
            <person name="Bradley R.K."/>
            <person name="Brand A.D."/>
            <person name="Brent M.R."/>
            <person name="Brooks A.N."/>
            <person name="Brown R.H."/>
            <person name="Butlin R.K."/>
            <person name="Caggese C."/>
            <person name="Calvi B.R."/>
            <person name="Bernardo de Carvalho A."/>
            <person name="Caspi A."/>
            <person name="Castrezana S."/>
            <person name="Celniker S.E."/>
            <person name="Chang J.L."/>
            <person name="Chapple C."/>
            <person name="Chatterji S."/>
            <person name="Chinwalla A."/>
            <person name="Civetta A."/>
            <person name="Clifton S.W."/>
            <person name="Comeron J.M."/>
            <person name="Costello J.C."/>
            <person name="Coyne J.A."/>
            <person name="Daub J."/>
            <person name="David R.G."/>
            <person name="Delcher A.L."/>
            <person name="Delehaunty K."/>
            <person name="Do C.B."/>
            <person name="Ebling H."/>
            <person name="Edwards K."/>
            <person name="Eickbush T."/>
            <person name="Evans J.D."/>
            <person name="Filipski A."/>
            <person name="Findeiss S."/>
            <person name="Freyhult E."/>
            <person name="Fulton L."/>
            <person name="Fulton R."/>
            <person name="Garcia A.C."/>
            <person name="Gardiner A."/>
            <person name="Garfield D.A."/>
            <person name="Garvin B.E."/>
            <person name="Gibson G."/>
            <person name="Gilbert D."/>
            <person name="Gnerre S."/>
            <person name="Godfrey J."/>
            <person name="Good R."/>
            <person name="Gotea V."/>
            <person name="Gravely B."/>
            <person name="Greenberg A.J."/>
            <person name="Griffiths-Jones S."/>
            <person name="Gross S."/>
            <person name="Guigo R."/>
            <person name="Gustafson E.A."/>
            <person name="Haerty W."/>
            <person name="Hahn M.W."/>
            <person name="Halligan D.L."/>
            <person name="Halpern A.L."/>
            <person name="Halter G.M."/>
            <person name="Han M.V."/>
            <person name="Heger A."/>
            <person name="Hillier L."/>
            <person name="Hinrichs A.S."/>
            <person name="Holmes I."/>
            <person name="Hoskins R.A."/>
            <person name="Hubisz M.J."/>
            <person name="Hultmark D."/>
            <person name="Huntley M.A."/>
            <person name="Jaffe D.B."/>
            <person name="Jagadeeshan S."/>
            <person name="Jeck W.R."/>
            <person name="Johnson J."/>
            <person name="Jones C.D."/>
            <person name="Jordan W.C."/>
            <person name="Karpen G.H."/>
            <person name="Kataoka E."/>
            <person name="Keightley P.D."/>
            <person name="Kheradpour P."/>
            <person name="Kirkness E.F."/>
            <person name="Koerich L.B."/>
            <person name="Kristiansen K."/>
            <person name="Kudrna D."/>
            <person name="Kulathinal R.J."/>
            <person name="Kumar S."/>
            <person name="Kwok R."/>
            <person name="Lander E."/>
            <person name="Langley C.H."/>
            <person name="Lapoint R."/>
            <person name="Lazzaro B.P."/>
            <person name="Lee S.J."/>
            <person name="Levesque L."/>
            <person name="Li R."/>
            <person name="Lin C.F."/>
            <person name="Lin M.F."/>
            <person name="Lindblad-Toh K."/>
            <person name="Llopart A."/>
            <person name="Long M."/>
            <person name="Low L."/>
            <person name="Lozovsky E."/>
            <person name="Lu J."/>
            <person name="Luo M."/>
            <person name="Machado C.A."/>
            <person name="Makalowski W."/>
            <person name="Marzo M."/>
            <person name="Matsuda M."/>
            <person name="Matzkin L."/>
            <person name="McAllister B."/>
            <person name="McBride C.S."/>
            <person name="McKernan B."/>
            <person name="McKernan K."/>
            <person name="Mendez-Lago M."/>
            <person name="Minx P."/>
            <person name="Mollenhauer M.U."/>
            <person name="Montooth K."/>
            <person name="Mount S.M."/>
            <person name="Mu X."/>
            <person name="Myers E."/>
            <person name="Negre B."/>
            <person name="Newfeld S."/>
            <person name="Nielsen R."/>
            <person name="Noor M.A."/>
            <person name="O'Grady P."/>
            <person name="Pachter L."/>
            <person name="Papaceit M."/>
            <person name="Parisi M.J."/>
            <person name="Parisi M."/>
            <person name="Parts L."/>
            <person name="Pedersen J.S."/>
            <person name="Pesole G."/>
            <person name="Phillippy A.M."/>
            <person name="Ponting C.P."/>
            <person name="Pop M."/>
            <person name="Porcelli D."/>
            <person name="Powell J.R."/>
            <person name="Prohaska S."/>
            <person name="Pruitt K."/>
            <person name="Puig M."/>
            <person name="Quesneville H."/>
            <person name="Ram K.R."/>
            <person name="Rand D."/>
            <person name="Rasmussen M.D."/>
            <person name="Reed L.K."/>
            <person name="Reenan R."/>
            <person name="Reily A."/>
            <person name="Remington K.A."/>
            <person name="Rieger T.T."/>
            <person name="Ritchie M.G."/>
            <person name="Robin C."/>
            <person name="Rogers Y.H."/>
            <person name="Rohde C."/>
            <person name="Rozas J."/>
            <person name="Rubenfield M.J."/>
            <person name="Ruiz A."/>
            <person name="Russo S."/>
            <person name="Salzberg S.L."/>
            <person name="Sanchez-Gracia A."/>
            <person name="Saranga D.J."/>
            <person name="Sato H."/>
            <person name="Schaeffer S.W."/>
            <person name="Schatz M.C."/>
            <person name="Schlenke T."/>
            <person name="Schwartz R."/>
            <person name="Segarra C."/>
            <person name="Singh R.S."/>
            <person name="Sirot L."/>
            <person name="Sirota M."/>
            <person name="Sisneros N.B."/>
            <person name="Smith C.D."/>
            <person name="Smith T.F."/>
            <person name="Spieth J."/>
            <person name="Stage D.E."/>
            <person name="Stark A."/>
            <person name="Stephan W."/>
            <person name="Strausberg R.L."/>
            <person name="Strempel S."/>
            <person name="Sturgill D."/>
            <person name="Sutton G."/>
            <person name="Sutton G.G."/>
            <person name="Tao W."/>
            <person name="Teichmann S."/>
            <person name="Tobari Y.N."/>
            <person name="Tomimura Y."/>
            <person name="Tsolas J.M."/>
            <person name="Valente V.L."/>
            <person name="Venter E."/>
            <person name="Venter J.C."/>
            <person name="Vicario S."/>
            <person name="Vieira F.G."/>
            <person name="Vilella A.J."/>
            <person name="Villasante A."/>
            <person name="Walenz B."/>
            <person name="Wang J."/>
            <person name="Wasserman M."/>
            <person name="Watts T."/>
            <person name="Wilson D."/>
            <person name="Wilson R.K."/>
            <person name="Wing R.A."/>
            <person name="Wolfner M.F."/>
            <person name="Wong A."/>
            <person name="Wong G.K."/>
            <person name="Wu C.I."/>
            <person name="Wu G."/>
            <person name="Yamamoto D."/>
            <person name="Yang H.P."/>
            <person name="Yang S.P."/>
            <person name="Yorke J.A."/>
            <person name="Yoshida K."/>
            <person name="Zdobnov E."/>
            <person name="Zhang P."/>
            <person name="Zhang Y."/>
            <person name="Zimin A.V."/>
            <person name="Baldwin J."/>
            <person name="Abdouelleil A."/>
            <person name="Abdulkadir J."/>
            <person name="Abebe A."/>
            <person name="Abera B."/>
            <person name="Abreu J."/>
            <person name="Acer S.C."/>
            <person name="Aftuck L."/>
            <person name="Alexander A."/>
            <person name="An P."/>
            <person name="Anderson E."/>
            <person name="Anderson S."/>
            <person name="Arachi H."/>
            <person name="Azer M."/>
            <person name="Bachantsang P."/>
            <person name="Barry A."/>
            <person name="Bayul T."/>
            <person name="Berlin A."/>
            <person name="Bessette D."/>
            <person name="Bloom T."/>
            <person name="Blye J."/>
            <person name="Boguslavskiy L."/>
            <person name="Bonnet C."/>
            <person name="Boukhgalter B."/>
            <person name="Bourzgui I."/>
            <person name="Brown A."/>
            <person name="Cahill P."/>
            <person name="Channer S."/>
            <person name="Cheshatsang Y."/>
            <person name="Chuda L."/>
            <person name="Citroen M."/>
            <person name="Collymore A."/>
            <person name="Cooke P."/>
            <person name="Costello M."/>
            <person name="D'Aco K."/>
            <person name="Daza R."/>
            <person name="De Haan G."/>
            <person name="DeGray S."/>
            <person name="DeMaso C."/>
            <person name="Dhargay N."/>
            <person name="Dooley K."/>
            <person name="Dooley E."/>
            <person name="Doricent M."/>
            <person name="Dorje P."/>
            <person name="Dorjee K."/>
            <person name="Dupes A."/>
            <person name="Elong R."/>
            <person name="Falk J."/>
            <person name="Farina A."/>
            <person name="Faro S."/>
            <person name="Ferguson D."/>
            <person name="Fisher S."/>
            <person name="Foley C.D."/>
            <person name="Franke A."/>
            <person name="Friedrich D."/>
            <person name="Gadbois L."/>
            <person name="Gearin G."/>
            <person name="Gearin C.R."/>
            <person name="Giannoukos G."/>
            <person name="Goode T."/>
            <person name="Graham J."/>
            <person name="Grandbois E."/>
            <person name="Grewal S."/>
            <person name="Gyaltsen K."/>
            <person name="Hafez N."/>
            <person name="Hagos B."/>
            <person name="Hall J."/>
            <person name="Henson C."/>
            <person name="Hollinger A."/>
            <person name="Honan T."/>
            <person name="Huard M.D."/>
            <person name="Hughes L."/>
            <person name="Hurhula B."/>
            <person name="Husby M.E."/>
            <person name="Kamat A."/>
            <person name="Kanga B."/>
            <person name="Kashin S."/>
            <person name="Khazanovich D."/>
            <person name="Kisner P."/>
            <person name="Lance K."/>
            <person name="Lara M."/>
            <person name="Lee W."/>
            <person name="Lennon N."/>
            <person name="Letendre F."/>
            <person name="LeVine R."/>
            <person name="Lipovsky A."/>
            <person name="Liu X."/>
            <person name="Liu J."/>
            <person name="Liu S."/>
            <person name="Lokyitsang T."/>
            <person name="Lokyitsang Y."/>
            <person name="Lubonja R."/>
            <person name="Lui A."/>
            <person name="MacDonald P."/>
            <person name="Magnisalis V."/>
            <person name="Maru K."/>
            <person name="Matthews C."/>
            <person name="McCusker W."/>
            <person name="McDonough S."/>
            <person name="Mehta T."/>
            <person name="Meldrim J."/>
            <person name="Meneus L."/>
            <person name="Mihai O."/>
            <person name="Mihalev A."/>
            <person name="Mihova T."/>
            <person name="Mittelman R."/>
            <person name="Mlenga V."/>
            <person name="Montmayeur A."/>
            <person name="Mulrain L."/>
            <person name="Navidi A."/>
            <person name="Naylor J."/>
            <person name="Negash T."/>
            <person name="Nguyen T."/>
            <person name="Nguyen N."/>
            <person name="Nicol R."/>
            <person name="Norbu C."/>
            <person name="Norbu N."/>
            <person name="Novod N."/>
            <person name="O'Neill B."/>
            <person name="Osman S."/>
            <person name="Markiewicz E."/>
            <person name="Oyono O.L."/>
            <person name="Patti C."/>
            <person name="Phunkhang P."/>
            <person name="Pierre F."/>
            <person name="Priest M."/>
            <person name="Raghuraman S."/>
            <person name="Rege F."/>
            <person name="Reyes R."/>
            <person name="Rise C."/>
            <person name="Rogov P."/>
            <person name="Ross K."/>
            <person name="Ryan E."/>
            <person name="Settipalli S."/>
            <person name="Shea T."/>
            <person name="Sherpa N."/>
            <person name="Shi L."/>
            <person name="Shih D."/>
            <person name="Sparrow T."/>
            <person name="Spaulding J."/>
            <person name="Stalker J."/>
            <person name="Stange-Thomann N."/>
            <person name="Stavropoulos S."/>
            <person name="Stone C."/>
            <person name="Strader C."/>
            <person name="Tesfaye S."/>
            <person name="Thomson T."/>
            <person name="Thoulutsang Y."/>
            <person name="Thoulutsang D."/>
            <person name="Topham K."/>
            <person name="Topping I."/>
            <person name="Tsamla T."/>
            <person name="Vassiliev H."/>
            <person name="Vo A."/>
            <person name="Wangchuk T."/>
            <person name="Wangdi T."/>
            <person name="Weiand M."/>
            <person name="Wilkinson J."/>
            <person name="Wilson A."/>
            <person name="Yadav S."/>
            <person name="Young G."/>
            <person name="Yu Q."/>
            <person name="Zembek L."/>
            <person name="Zhong D."/>
            <person name="Zimmer A."/>
            <person name="Zwirko Z."/>
            <person name="Jaffe D.B."/>
            <person name="Alvarez P."/>
            <person name="Brockman W."/>
            <person name="Butler J."/>
            <person name="Chin C."/>
            <person name="Gnerre S."/>
            <person name="Grabherr M."/>
            <person name="Kleber M."/>
            <person name="Mauceli E."/>
            <person name="MacCallum I."/>
        </authorList>
    </citation>
    <scope>NUCLEOTIDE SEQUENCE [LARGE SCALE GENOMIC DNA]</scope>
    <source>
        <strain evidence="2">Rob3c / Tucson 14021-0248.25</strain>
    </source>
</reference>
<organism evidence="2">
    <name type="scientific">Drosophila sechellia</name>
    <name type="common">Fruit fly</name>
    <dbReference type="NCBI Taxonomy" id="7238"/>
    <lineage>
        <taxon>Eukaryota</taxon>
        <taxon>Metazoa</taxon>
        <taxon>Ecdysozoa</taxon>
        <taxon>Arthropoda</taxon>
        <taxon>Hexapoda</taxon>
        <taxon>Insecta</taxon>
        <taxon>Pterygota</taxon>
        <taxon>Neoptera</taxon>
        <taxon>Endopterygota</taxon>
        <taxon>Diptera</taxon>
        <taxon>Brachycera</taxon>
        <taxon>Muscomorpha</taxon>
        <taxon>Ephydroidea</taxon>
        <taxon>Drosophilidae</taxon>
        <taxon>Drosophila</taxon>
        <taxon>Sophophora</taxon>
    </lineage>
</organism>
<dbReference type="AlphaFoldDB" id="B4IMM3"/>
<keyword evidence="2" id="KW-1185">Reference proteome</keyword>
<protein>
    <submittedName>
        <fullName evidence="1">GM19422</fullName>
    </submittedName>
</protein>
<evidence type="ECO:0000313" key="1">
    <source>
        <dbReference type="EMBL" id="EDW49515.1"/>
    </source>
</evidence>
<dbReference type="EMBL" id="CH481071">
    <property type="protein sequence ID" value="EDW49515.1"/>
    <property type="molecule type" value="Genomic_DNA"/>
</dbReference>
<name>B4IMM3_DROSE</name>
<evidence type="ECO:0000313" key="2">
    <source>
        <dbReference type="Proteomes" id="UP000001292"/>
    </source>
</evidence>
<dbReference type="Proteomes" id="UP000001292">
    <property type="component" value="Unassembled WGS sequence"/>
</dbReference>
<gene>
    <name evidence="1" type="primary">Dsec\GM19422</name>
    <name evidence="1" type="ORF">Dsec_GM19422</name>
</gene>